<dbReference type="PROSITE" id="PS51257">
    <property type="entry name" value="PROKAR_LIPOPROTEIN"/>
    <property type="match status" value="1"/>
</dbReference>
<accession>A0AAC9IWU9</accession>
<dbReference type="KEGG" id="vhl:BME96_04955"/>
<evidence type="ECO:0000313" key="1">
    <source>
        <dbReference type="EMBL" id="APC47556.1"/>
    </source>
</evidence>
<sequence>MKYWFAMFLLFLVVLLGGCQEDKKQRVKPSEMHVEDLPDVRAFEDEFTREFLQSTEETREGYYSFLSGAGAYKMDFPASGIVSEKSYSIKKDGFESFFIGVNQLESEALISVNYNSMYVNIESMQDILKKQLDEDLKFNKYDSNDLEIYAATFTFQKGYGMAGVILNKKSDGGGVLVTYESNLISKSDQGKQKEKIIKWMKSFKFNNNMKKE</sequence>
<reference evidence="1 2" key="1">
    <citation type="submission" date="2016-11" db="EMBL/GenBank/DDBJ databases">
        <title>Complete genome sequencing of Virgibacillus halodenitrificans PDB-F2.</title>
        <authorList>
            <person name="Sun Z."/>
            <person name="Zhou Y."/>
            <person name="Li H."/>
        </authorList>
    </citation>
    <scope>NUCLEOTIDE SEQUENCE [LARGE SCALE GENOMIC DNA]</scope>
    <source>
        <strain evidence="1 2">PDB-F2</strain>
    </source>
</reference>
<proteinExistence type="predicted"/>
<dbReference type="GeneID" id="71513734"/>
<dbReference type="Proteomes" id="UP000182945">
    <property type="component" value="Chromosome"/>
</dbReference>
<evidence type="ECO:0000313" key="2">
    <source>
        <dbReference type="Proteomes" id="UP000182945"/>
    </source>
</evidence>
<organism evidence="1 2">
    <name type="scientific">Virgibacillus halodenitrificans</name>
    <name type="common">Bacillus halodenitrificans</name>
    <dbReference type="NCBI Taxonomy" id="1482"/>
    <lineage>
        <taxon>Bacteria</taxon>
        <taxon>Bacillati</taxon>
        <taxon>Bacillota</taxon>
        <taxon>Bacilli</taxon>
        <taxon>Bacillales</taxon>
        <taxon>Bacillaceae</taxon>
        <taxon>Virgibacillus</taxon>
    </lineage>
</organism>
<dbReference type="EMBL" id="CP017962">
    <property type="protein sequence ID" value="APC47556.1"/>
    <property type="molecule type" value="Genomic_DNA"/>
</dbReference>
<name>A0AAC9IWU9_VIRHA</name>
<protein>
    <submittedName>
        <fullName evidence="1">Uncharacterized protein</fullName>
    </submittedName>
</protein>
<gene>
    <name evidence="1" type="ORF">BME96_04955</name>
</gene>
<dbReference type="RefSeq" id="WP_071648475.1">
    <property type="nucleotide sequence ID" value="NZ_CP017962.1"/>
</dbReference>
<dbReference type="AlphaFoldDB" id="A0AAC9IWU9"/>